<evidence type="ECO:0000256" key="12">
    <source>
        <dbReference type="SAM" id="SignalP"/>
    </source>
</evidence>
<reference evidence="13" key="1">
    <citation type="journal article" date="2023" name="GigaByte">
        <title>Genome assembly of the bearded iris, Iris pallida Lam.</title>
        <authorList>
            <person name="Bruccoleri R.E."/>
            <person name="Oakeley E.J."/>
            <person name="Faust A.M.E."/>
            <person name="Altorfer M."/>
            <person name="Dessus-Babus S."/>
            <person name="Burckhardt D."/>
            <person name="Oertli M."/>
            <person name="Naumann U."/>
            <person name="Petersen F."/>
            <person name="Wong J."/>
        </authorList>
    </citation>
    <scope>NUCLEOTIDE SEQUENCE</scope>
    <source>
        <strain evidence="13">GSM-AAB239-AS_SAM_17_03QT</strain>
    </source>
</reference>
<keyword evidence="6 11" id="KW-0560">Oxidoreductase</keyword>
<dbReference type="Proteomes" id="UP001140949">
    <property type="component" value="Unassembled WGS sequence"/>
</dbReference>
<dbReference type="GO" id="GO:0020037">
    <property type="term" value="F:heme binding"/>
    <property type="evidence" value="ECO:0007669"/>
    <property type="project" value="InterPro"/>
</dbReference>
<evidence type="ECO:0000256" key="3">
    <source>
        <dbReference type="ARBA" id="ARBA00022692"/>
    </source>
</evidence>
<dbReference type="Gene3D" id="1.10.630.10">
    <property type="entry name" value="Cytochrome P450"/>
    <property type="match status" value="1"/>
</dbReference>
<reference evidence="13" key="2">
    <citation type="submission" date="2023-04" db="EMBL/GenBank/DDBJ databases">
        <authorList>
            <person name="Bruccoleri R.E."/>
            <person name="Oakeley E.J."/>
            <person name="Faust A.-M."/>
            <person name="Dessus-Babus S."/>
            <person name="Altorfer M."/>
            <person name="Burckhardt D."/>
            <person name="Oertli M."/>
            <person name="Naumann U."/>
            <person name="Petersen F."/>
            <person name="Wong J."/>
        </authorList>
    </citation>
    <scope>NUCLEOTIDE SEQUENCE</scope>
    <source>
        <strain evidence="13">GSM-AAB239-AS_SAM_17_03QT</strain>
        <tissue evidence="13">Leaf</tissue>
    </source>
</reference>
<evidence type="ECO:0000256" key="5">
    <source>
        <dbReference type="ARBA" id="ARBA00022989"/>
    </source>
</evidence>
<dbReference type="PRINTS" id="PR00385">
    <property type="entry name" value="P450"/>
</dbReference>
<gene>
    <name evidence="13" type="ORF">M6B38_372610</name>
</gene>
<dbReference type="SUPFAM" id="SSF48264">
    <property type="entry name" value="Cytochrome P450"/>
    <property type="match status" value="1"/>
</dbReference>
<keyword evidence="9" id="KW-0472">Membrane</keyword>
<keyword evidence="2 10" id="KW-0349">Heme</keyword>
<dbReference type="GO" id="GO:0016020">
    <property type="term" value="C:membrane"/>
    <property type="evidence" value="ECO:0007669"/>
    <property type="project" value="UniProtKB-SubCell"/>
</dbReference>
<dbReference type="InterPro" id="IPR036396">
    <property type="entry name" value="Cyt_P450_sf"/>
</dbReference>
<keyword evidence="5" id="KW-1133">Transmembrane helix</keyword>
<dbReference type="PRINTS" id="PR00463">
    <property type="entry name" value="EP450I"/>
</dbReference>
<evidence type="ECO:0000256" key="10">
    <source>
        <dbReference type="PIRSR" id="PIRSR602401-1"/>
    </source>
</evidence>
<comment type="cofactor">
    <cofactor evidence="10">
        <name>heme</name>
        <dbReference type="ChEBI" id="CHEBI:30413"/>
    </cofactor>
</comment>
<dbReference type="InterPro" id="IPR051103">
    <property type="entry name" value="Plant_metabolite_P450s"/>
</dbReference>
<comment type="similarity">
    <text evidence="11">Belongs to the cytochrome P450 family.</text>
</comment>
<dbReference type="GO" id="GO:0016709">
    <property type="term" value="F:oxidoreductase activity, acting on paired donors, with incorporation or reduction of molecular oxygen, NAD(P)H as one donor, and incorporation of one atom of oxygen"/>
    <property type="evidence" value="ECO:0007669"/>
    <property type="project" value="TreeGrafter"/>
</dbReference>
<organism evidence="13 14">
    <name type="scientific">Iris pallida</name>
    <name type="common">Sweet iris</name>
    <dbReference type="NCBI Taxonomy" id="29817"/>
    <lineage>
        <taxon>Eukaryota</taxon>
        <taxon>Viridiplantae</taxon>
        <taxon>Streptophyta</taxon>
        <taxon>Embryophyta</taxon>
        <taxon>Tracheophyta</taxon>
        <taxon>Spermatophyta</taxon>
        <taxon>Magnoliopsida</taxon>
        <taxon>Liliopsida</taxon>
        <taxon>Asparagales</taxon>
        <taxon>Iridaceae</taxon>
        <taxon>Iridoideae</taxon>
        <taxon>Irideae</taxon>
        <taxon>Iris</taxon>
    </lineage>
</organism>
<dbReference type="PANTHER" id="PTHR24298">
    <property type="entry name" value="FLAVONOID 3'-MONOOXYGENASE-RELATED"/>
    <property type="match status" value="1"/>
</dbReference>
<accession>A0AAX6GCH2</accession>
<keyword evidence="14" id="KW-1185">Reference proteome</keyword>
<dbReference type="InterPro" id="IPR002401">
    <property type="entry name" value="Cyt_P450_E_grp-I"/>
</dbReference>
<dbReference type="GO" id="GO:0005506">
    <property type="term" value="F:iron ion binding"/>
    <property type="evidence" value="ECO:0007669"/>
    <property type="project" value="InterPro"/>
</dbReference>
<evidence type="ECO:0000256" key="7">
    <source>
        <dbReference type="ARBA" id="ARBA00023004"/>
    </source>
</evidence>
<dbReference type="Pfam" id="PF00067">
    <property type="entry name" value="p450"/>
    <property type="match status" value="1"/>
</dbReference>
<sequence>MEAWVLFFLAISLVLSLKLLLPKLINPSSRHNKPTLPPGPPAIPFVLKTTLQRTSLFQLELVLRQLHSKYGPIVALRIPFRPTVFISDRDLAHEALVHAGAALADRPPIVRGPRAIVSNHADITSSSYGPLWRSLRRNLAAEMLHPSRVRLFSRGREWALRILLDKLRLQSENGDRAVGVMESFQFAMFSLLVLMCFGEKLDEKALEEVQSLQYYFLRLFVEFNPFAVLPAITKHVFRRRWDEIAAALRRQEEIFIPLIRSRQQRKLGRRQREGESAGYSYVDSLLDVELEGGRRLREDEIASLCHEFLSGGTDTTSTALQWIMAELVRNREAQGRLREEVEAAAAGKERVEEEDLQRMPYLKAVIAEALRRHPPGHFVLPHRAAKDVVLGGGRYLIPKGAEVHINVAELGWDGRTWEESMSFRPERFLEGGDGSGVDITGSREIKMMPFGAGRRMCPGFGLALLHLEYFVANLVREFEWKAAEGEEVDLSERLEFTTVMKYPLQARICSRRDR</sequence>
<evidence type="ECO:0000256" key="8">
    <source>
        <dbReference type="ARBA" id="ARBA00023033"/>
    </source>
</evidence>
<feature type="binding site" description="axial binding residue" evidence="10">
    <location>
        <position position="457"/>
    </location>
    <ligand>
        <name>heme</name>
        <dbReference type="ChEBI" id="CHEBI:30413"/>
    </ligand>
    <ligandPart>
        <name>Fe</name>
        <dbReference type="ChEBI" id="CHEBI:18248"/>
    </ligandPart>
</feature>
<evidence type="ECO:0000256" key="6">
    <source>
        <dbReference type="ARBA" id="ARBA00023002"/>
    </source>
</evidence>
<evidence type="ECO:0000256" key="1">
    <source>
        <dbReference type="ARBA" id="ARBA00004167"/>
    </source>
</evidence>
<dbReference type="CDD" id="cd11075">
    <property type="entry name" value="CYP77_89"/>
    <property type="match status" value="1"/>
</dbReference>
<keyword evidence="12" id="KW-0732">Signal</keyword>
<name>A0AAX6GCH2_IRIPA</name>
<keyword evidence="4 10" id="KW-0479">Metal-binding</keyword>
<evidence type="ECO:0000313" key="14">
    <source>
        <dbReference type="Proteomes" id="UP001140949"/>
    </source>
</evidence>
<protein>
    <submittedName>
        <fullName evidence="13">Cytochrome P450 89A2-like</fullName>
    </submittedName>
</protein>
<dbReference type="PROSITE" id="PS00086">
    <property type="entry name" value="CYTOCHROME_P450"/>
    <property type="match status" value="1"/>
</dbReference>
<proteinExistence type="inferred from homology"/>
<keyword evidence="7 10" id="KW-0408">Iron</keyword>
<evidence type="ECO:0000256" key="4">
    <source>
        <dbReference type="ARBA" id="ARBA00022723"/>
    </source>
</evidence>
<dbReference type="InterPro" id="IPR001128">
    <property type="entry name" value="Cyt_P450"/>
</dbReference>
<dbReference type="AlphaFoldDB" id="A0AAX6GCH2"/>
<dbReference type="InterPro" id="IPR017972">
    <property type="entry name" value="Cyt_P450_CS"/>
</dbReference>
<comment type="caution">
    <text evidence="13">The sequence shown here is derived from an EMBL/GenBank/DDBJ whole genome shotgun (WGS) entry which is preliminary data.</text>
</comment>
<evidence type="ECO:0000256" key="9">
    <source>
        <dbReference type="ARBA" id="ARBA00023136"/>
    </source>
</evidence>
<evidence type="ECO:0000256" key="2">
    <source>
        <dbReference type="ARBA" id="ARBA00022617"/>
    </source>
</evidence>
<dbReference type="PANTHER" id="PTHR24298:SF800">
    <property type="entry name" value="CYTOCHROME P450 89A2-RELATED"/>
    <property type="match status" value="1"/>
</dbReference>
<comment type="subcellular location">
    <subcellularLocation>
        <location evidence="1">Membrane</location>
        <topology evidence="1">Single-pass membrane protein</topology>
    </subcellularLocation>
</comment>
<feature type="signal peptide" evidence="12">
    <location>
        <begin position="1"/>
        <end position="16"/>
    </location>
</feature>
<keyword evidence="3" id="KW-0812">Transmembrane</keyword>
<dbReference type="FunFam" id="1.10.630.10:FF:000012">
    <property type="entry name" value="Cytochrome P450 family protein"/>
    <property type="match status" value="1"/>
</dbReference>
<feature type="chain" id="PRO_5043590139" evidence="12">
    <location>
        <begin position="17"/>
        <end position="514"/>
    </location>
</feature>
<evidence type="ECO:0000256" key="11">
    <source>
        <dbReference type="RuleBase" id="RU000461"/>
    </source>
</evidence>
<dbReference type="EMBL" id="JANAVB010020999">
    <property type="protein sequence ID" value="KAJ6826262.1"/>
    <property type="molecule type" value="Genomic_DNA"/>
</dbReference>
<keyword evidence="8 11" id="KW-0503">Monooxygenase</keyword>
<evidence type="ECO:0000313" key="13">
    <source>
        <dbReference type="EMBL" id="KAJ6826262.1"/>
    </source>
</evidence>